<dbReference type="Proteomes" id="UP000464787">
    <property type="component" value="Chromosome"/>
</dbReference>
<dbReference type="InterPro" id="IPR036047">
    <property type="entry name" value="F-box-like_dom_sf"/>
</dbReference>
<accession>A0A857J957</accession>
<protein>
    <recommendedName>
        <fullName evidence="2">F-box domain-containing protein</fullName>
    </recommendedName>
</protein>
<organism evidence="3 4">
    <name type="scientific">Xylophilus rhododendri</name>
    <dbReference type="NCBI Taxonomy" id="2697032"/>
    <lineage>
        <taxon>Bacteria</taxon>
        <taxon>Pseudomonadati</taxon>
        <taxon>Pseudomonadota</taxon>
        <taxon>Betaproteobacteria</taxon>
        <taxon>Burkholderiales</taxon>
        <taxon>Xylophilus</taxon>
    </lineage>
</organism>
<evidence type="ECO:0000313" key="4">
    <source>
        <dbReference type="Proteomes" id="UP000464787"/>
    </source>
</evidence>
<gene>
    <name evidence="3" type="ORF">GT347_15720</name>
</gene>
<dbReference type="RefSeq" id="WP_160553085.1">
    <property type="nucleotide sequence ID" value="NZ_CP047650.1"/>
</dbReference>
<feature type="domain" description="F-box" evidence="2">
    <location>
        <begin position="40"/>
        <end position="86"/>
    </location>
</feature>
<evidence type="ECO:0000313" key="3">
    <source>
        <dbReference type="EMBL" id="QHI99295.1"/>
    </source>
</evidence>
<evidence type="ECO:0000259" key="2">
    <source>
        <dbReference type="PROSITE" id="PS50181"/>
    </source>
</evidence>
<dbReference type="InterPro" id="IPR001810">
    <property type="entry name" value="F-box_dom"/>
</dbReference>
<keyword evidence="4" id="KW-1185">Reference proteome</keyword>
<dbReference type="CDD" id="cd09917">
    <property type="entry name" value="F-box_SF"/>
    <property type="match status" value="1"/>
</dbReference>
<dbReference type="KEGG" id="xyk:GT347_15720"/>
<dbReference type="EMBL" id="CP047650">
    <property type="protein sequence ID" value="QHI99295.1"/>
    <property type="molecule type" value="Genomic_DNA"/>
</dbReference>
<name>A0A857J957_9BURK</name>
<dbReference type="SUPFAM" id="SSF81383">
    <property type="entry name" value="F-box domain"/>
    <property type="match status" value="1"/>
</dbReference>
<dbReference type="AlphaFoldDB" id="A0A857J957"/>
<sequence>MTLPPANLGAASGRHKPGGPASVHADADGTEDAGVGSSEPSLLETLPVELQQRTFAFLSAPDLQALAHTSKALNAIVGADLARARAAVRLASAADLPAALAAVLPQIHFIAHPALARRALLSATLAVLRLPLPQQEPWLTRLAGIAAGKALGRKAQAELLRFIAAATSLGQRPVEAERGFAALDTLLGADFLLPQVEQQRLYLVLAEAFWSGVLGEQALGSELAPTVLSMFLHLLWQLKSWPQERQMPVLRVLLLGVRSVNPLSMEIAHFHALAHIVRFDPPLRAIALACLRQGVQRPVPCTNWYVESLQSRLALHTPQERDAAEACMQEQLQDLHARYG</sequence>
<feature type="region of interest" description="Disordered" evidence="1">
    <location>
        <begin position="1"/>
        <end position="39"/>
    </location>
</feature>
<evidence type="ECO:0000256" key="1">
    <source>
        <dbReference type="SAM" id="MobiDB-lite"/>
    </source>
</evidence>
<dbReference type="PROSITE" id="PS50181">
    <property type="entry name" value="FBOX"/>
    <property type="match status" value="1"/>
</dbReference>
<reference evidence="3 4" key="1">
    <citation type="submission" date="2020-01" db="EMBL/GenBank/DDBJ databases">
        <title>Genome sequencing of strain KACC 21265.</title>
        <authorList>
            <person name="Heo J."/>
            <person name="Kim S.-J."/>
            <person name="Kim J.-S."/>
            <person name="Hong S.-B."/>
            <person name="Kwon S.-W."/>
        </authorList>
    </citation>
    <scope>NUCLEOTIDE SEQUENCE [LARGE SCALE GENOMIC DNA]</scope>
    <source>
        <strain evidence="3 4">KACC 21265</strain>
    </source>
</reference>
<proteinExistence type="predicted"/>